<comment type="caution">
    <text evidence="2">The sequence shown here is derived from an EMBL/GenBank/DDBJ whole genome shotgun (WGS) entry which is preliminary data.</text>
</comment>
<dbReference type="EMBL" id="PIPV01000001">
    <property type="protein sequence ID" value="RUO58489.1"/>
    <property type="molecule type" value="Genomic_DNA"/>
</dbReference>
<dbReference type="AlphaFoldDB" id="A0A432YBY9"/>
<accession>A0A432YBY9</accession>
<dbReference type="Proteomes" id="UP000287330">
    <property type="component" value="Unassembled WGS sequence"/>
</dbReference>
<proteinExistence type="predicted"/>
<dbReference type="Pfam" id="PF12412">
    <property type="entry name" value="DUF3667"/>
    <property type="match status" value="1"/>
</dbReference>
<evidence type="ECO:0000256" key="1">
    <source>
        <dbReference type="SAM" id="Phobius"/>
    </source>
</evidence>
<gene>
    <name evidence="2" type="ORF">CWE25_02555</name>
</gene>
<reference evidence="3" key="1">
    <citation type="journal article" date="2018" name="Front. Microbiol.">
        <title>Genome-Based Analysis Reveals the Taxonomy and Diversity of the Family Idiomarinaceae.</title>
        <authorList>
            <person name="Liu Y."/>
            <person name="Lai Q."/>
            <person name="Shao Z."/>
        </authorList>
    </citation>
    <scope>NUCLEOTIDE SEQUENCE [LARGE SCALE GENOMIC DNA]</scope>
    <source>
        <strain evidence="3">F23</strain>
    </source>
</reference>
<keyword evidence="3" id="KW-1185">Reference proteome</keyword>
<evidence type="ECO:0000313" key="2">
    <source>
        <dbReference type="EMBL" id="RUO58489.1"/>
    </source>
</evidence>
<dbReference type="RefSeq" id="WP_110572836.1">
    <property type="nucleotide sequence ID" value="NZ_PIPV01000001.1"/>
</dbReference>
<feature type="transmembrane region" description="Helical" evidence="1">
    <location>
        <begin position="296"/>
        <end position="324"/>
    </location>
</feature>
<evidence type="ECO:0000313" key="3">
    <source>
        <dbReference type="Proteomes" id="UP000287330"/>
    </source>
</evidence>
<keyword evidence="1" id="KW-0472">Membrane</keyword>
<feature type="transmembrane region" description="Helical" evidence="1">
    <location>
        <begin position="196"/>
        <end position="214"/>
    </location>
</feature>
<dbReference type="OrthoDB" id="9111327at2"/>
<evidence type="ECO:0008006" key="4">
    <source>
        <dbReference type="Google" id="ProtNLM"/>
    </source>
</evidence>
<organism evidence="2 3">
    <name type="scientific">Idiomarina fontislapidosi</name>
    <dbReference type="NCBI Taxonomy" id="263723"/>
    <lineage>
        <taxon>Bacteria</taxon>
        <taxon>Pseudomonadati</taxon>
        <taxon>Pseudomonadota</taxon>
        <taxon>Gammaproteobacteria</taxon>
        <taxon>Alteromonadales</taxon>
        <taxon>Idiomarinaceae</taxon>
        <taxon>Idiomarina</taxon>
    </lineage>
</organism>
<keyword evidence="1" id="KW-0812">Transmembrane</keyword>
<name>A0A432YBY9_9GAMM</name>
<feature type="transmembrane region" description="Helical" evidence="1">
    <location>
        <begin position="265"/>
        <end position="284"/>
    </location>
</feature>
<protein>
    <recommendedName>
        <fullName evidence="4">DUF3667 domain-containing protein</fullName>
    </recommendedName>
</protein>
<feature type="transmembrane region" description="Helical" evidence="1">
    <location>
        <begin position="226"/>
        <end position="245"/>
    </location>
</feature>
<dbReference type="InterPro" id="IPR022134">
    <property type="entry name" value="DUF3667"/>
</dbReference>
<keyword evidence="1" id="KW-1133">Transmembrane helix</keyword>
<sequence length="326" mass="37434">MEASQPPATHILCKNCDTPLQGEYCHRCGQQDKRYLRSIFAVVGDLMGELGHWDSRFYRTLSGLFMRPGFLSLEFVRGRHASYVPPLRMYFFMSLISFMVMRALIDFTPQVNQDLSPEQQAEIQQQIDKADALLATQNEPASDVTVTPPDEEPATLNLDLKDFPLLDAEDEKLLEQKLKLMQQNPGAFIERLVGNAPQAMLLMLPFWALLLKLCYPFSKHYYIEHLAVALHTHAFLLLSFMMLTITDSSATWLSTLFDYPWIDELASYAENILLMWMVAYLLFTQKLFYQQSWPMTLFKFFICSFIYAFLIAGAFLALVVLGLLSS</sequence>